<dbReference type="Proteomes" id="UP000582837">
    <property type="component" value="Unassembled WGS sequence"/>
</dbReference>
<organism evidence="1 2">
    <name type="scientific">Longimicrobium terrae</name>
    <dbReference type="NCBI Taxonomy" id="1639882"/>
    <lineage>
        <taxon>Bacteria</taxon>
        <taxon>Pseudomonadati</taxon>
        <taxon>Gemmatimonadota</taxon>
        <taxon>Longimicrobiia</taxon>
        <taxon>Longimicrobiales</taxon>
        <taxon>Longimicrobiaceae</taxon>
        <taxon>Longimicrobium</taxon>
    </lineage>
</organism>
<dbReference type="InterPro" id="IPR019410">
    <property type="entry name" value="Methyltransf_16"/>
</dbReference>
<dbReference type="PANTHER" id="PTHR14614">
    <property type="entry name" value="HEPATOCELLULAR CARCINOMA-ASSOCIATED ANTIGEN"/>
    <property type="match status" value="1"/>
</dbReference>
<accession>A0A841GZ54</accession>
<gene>
    <name evidence="1" type="ORF">HNQ61_002638</name>
</gene>
<dbReference type="Pfam" id="PF10294">
    <property type="entry name" value="Methyltransf_16"/>
    <property type="match status" value="1"/>
</dbReference>
<dbReference type="RefSeq" id="WP_170033498.1">
    <property type="nucleotide sequence ID" value="NZ_JABDTL010000001.1"/>
</dbReference>
<evidence type="ECO:0000313" key="2">
    <source>
        <dbReference type="Proteomes" id="UP000582837"/>
    </source>
</evidence>
<proteinExistence type="predicted"/>
<reference evidence="1 2" key="1">
    <citation type="submission" date="2020-08" db="EMBL/GenBank/DDBJ databases">
        <title>Genomic Encyclopedia of Type Strains, Phase IV (KMG-IV): sequencing the most valuable type-strain genomes for metagenomic binning, comparative biology and taxonomic classification.</title>
        <authorList>
            <person name="Goeker M."/>
        </authorList>
    </citation>
    <scope>NUCLEOTIDE SEQUENCE [LARGE SCALE GENOMIC DNA]</scope>
    <source>
        <strain evidence="1 2">DSM 29007</strain>
    </source>
</reference>
<keyword evidence="2" id="KW-1185">Reference proteome</keyword>
<dbReference type="AlphaFoldDB" id="A0A841GZ54"/>
<sequence length="225" mass="24966">MSHTHEAGLRARYAVREEDFTHADWTVSVLLPRAADELIDEGEYAVDERLPYWADLWPSARALARHLLDGGADAWRGTRVIELGSGVALPSLALLRMGADALATDWYADALAFARTNAWRNGLGELRTDPLDWHHPPPHEQFPRLIAADVLYEKRNADLLMDLLPRILAPGGVALIADPGRVYAGGFLDGMRALGWEVDVADERREPSAAQAESLVRIHRLRAPE</sequence>
<dbReference type="EMBL" id="JACHIA010000006">
    <property type="protein sequence ID" value="MBB6071016.1"/>
    <property type="molecule type" value="Genomic_DNA"/>
</dbReference>
<dbReference type="SUPFAM" id="SSF53335">
    <property type="entry name" value="S-adenosyl-L-methionine-dependent methyltransferases"/>
    <property type="match status" value="1"/>
</dbReference>
<evidence type="ECO:0000313" key="1">
    <source>
        <dbReference type="EMBL" id="MBB6071016.1"/>
    </source>
</evidence>
<name>A0A841GZ54_9BACT</name>
<dbReference type="InterPro" id="IPR029063">
    <property type="entry name" value="SAM-dependent_MTases_sf"/>
</dbReference>
<dbReference type="Gene3D" id="3.40.50.150">
    <property type="entry name" value="Vaccinia Virus protein VP39"/>
    <property type="match status" value="1"/>
</dbReference>
<comment type="caution">
    <text evidence="1">The sequence shown here is derived from an EMBL/GenBank/DDBJ whole genome shotgun (WGS) entry which is preliminary data.</text>
</comment>
<protein>
    <submittedName>
        <fullName evidence="1">Putative nicotinamide N-methyase</fullName>
    </submittedName>
</protein>